<evidence type="ECO:0000256" key="2">
    <source>
        <dbReference type="ARBA" id="ARBA00007511"/>
    </source>
</evidence>
<evidence type="ECO:0000256" key="5">
    <source>
        <dbReference type="ARBA" id="ARBA00023136"/>
    </source>
</evidence>
<dbReference type="OrthoDB" id="9783692at2"/>
<dbReference type="AlphaFoldDB" id="A0A4R2FEJ2"/>
<keyword evidence="5 6" id="KW-0472">Membrane</keyword>
<feature type="transmembrane region" description="Helical" evidence="6">
    <location>
        <begin position="114"/>
        <end position="136"/>
    </location>
</feature>
<comment type="caution">
    <text evidence="7">The sequence shown here is derived from an EMBL/GenBank/DDBJ whole genome shotgun (WGS) entry which is preliminary data.</text>
</comment>
<feature type="transmembrane region" description="Helical" evidence="6">
    <location>
        <begin position="205"/>
        <end position="229"/>
    </location>
</feature>
<feature type="transmembrane region" description="Helical" evidence="6">
    <location>
        <begin position="235"/>
        <end position="257"/>
    </location>
</feature>
<name>A0A4R2FEJ2_9GAMM</name>
<accession>A0A4R2FEJ2</accession>
<feature type="transmembrane region" description="Helical" evidence="6">
    <location>
        <begin position="83"/>
        <end position="105"/>
    </location>
</feature>
<dbReference type="PANTHER" id="PTHR30238">
    <property type="entry name" value="MEMBRANE BOUND PREDICTED REDOX MODULATOR"/>
    <property type="match status" value="1"/>
</dbReference>
<feature type="transmembrane region" description="Helical" evidence="6">
    <location>
        <begin position="12"/>
        <end position="29"/>
    </location>
</feature>
<dbReference type="NCBIfam" id="TIGR03718">
    <property type="entry name" value="R_switched_Alx"/>
    <property type="match status" value="1"/>
</dbReference>
<dbReference type="PANTHER" id="PTHR30238:SF0">
    <property type="entry name" value="THYLAKOID MEMBRANE PROTEIN TERC, CHLOROPLASTIC"/>
    <property type="match status" value="1"/>
</dbReference>
<dbReference type="EMBL" id="SLWF01000012">
    <property type="protein sequence ID" value="TCN84231.1"/>
    <property type="molecule type" value="Genomic_DNA"/>
</dbReference>
<evidence type="ECO:0000313" key="8">
    <source>
        <dbReference type="Proteomes" id="UP000294832"/>
    </source>
</evidence>
<feature type="transmembrane region" description="Helical" evidence="6">
    <location>
        <begin position="142"/>
        <end position="160"/>
    </location>
</feature>
<gene>
    <name evidence="7" type="ORF">EDC91_1123</name>
</gene>
<dbReference type="GO" id="GO:0016020">
    <property type="term" value="C:membrane"/>
    <property type="evidence" value="ECO:0007669"/>
    <property type="project" value="UniProtKB-SubCell"/>
</dbReference>
<sequence>MTTVGTPMLWSVFALIVITMLAIDLMIQGRRGEYGMSIKQAAVWSVIWVSISLTFNAGLWWYLRGTSGQEIAAEQSVAFLTGYLIEKALAVDNLFVWLMLFNYFAVPPSLQRRVLVYGVLGAIVLRTLMIFSGSWLISQFEWLLYLFGVFLIFTGAKMFFGSDEQESAADNHLIKWLQRHLRVTSTLESEHFFVKHHGLCYVTPLFLALVMVELSDVIFALDSIPAIFAVTTDPFIVLTSNLFAILGLRAMYFLLVGMADKFSLLKYGLAIILLFIGLKMTLVDVIHIPVALSLGVVALILIATLAASVWIKPKNH</sequence>
<keyword evidence="4 6" id="KW-1133">Transmembrane helix</keyword>
<evidence type="ECO:0000313" key="7">
    <source>
        <dbReference type="EMBL" id="TCN84231.1"/>
    </source>
</evidence>
<evidence type="ECO:0000256" key="6">
    <source>
        <dbReference type="SAM" id="Phobius"/>
    </source>
</evidence>
<evidence type="ECO:0000256" key="3">
    <source>
        <dbReference type="ARBA" id="ARBA00022692"/>
    </source>
</evidence>
<feature type="transmembrane region" description="Helical" evidence="6">
    <location>
        <begin position="264"/>
        <end position="282"/>
    </location>
</feature>
<proteinExistence type="inferred from homology"/>
<comment type="subcellular location">
    <subcellularLocation>
        <location evidence="1">Membrane</location>
        <topology evidence="1">Multi-pass membrane protein</topology>
    </subcellularLocation>
</comment>
<dbReference type="RefSeq" id="WP_133038894.1">
    <property type="nucleotide sequence ID" value="NZ_SLWF01000012.1"/>
</dbReference>
<organism evidence="7 8">
    <name type="scientific">Shewanella fodinae</name>
    <dbReference type="NCBI Taxonomy" id="552357"/>
    <lineage>
        <taxon>Bacteria</taxon>
        <taxon>Pseudomonadati</taxon>
        <taxon>Pseudomonadota</taxon>
        <taxon>Gammaproteobacteria</taxon>
        <taxon>Alteromonadales</taxon>
        <taxon>Shewanellaceae</taxon>
        <taxon>Shewanella</taxon>
    </lineage>
</organism>
<protein>
    <submittedName>
        <fullName evidence="7">TerC family integral membrane protein</fullName>
    </submittedName>
</protein>
<feature type="transmembrane region" description="Helical" evidence="6">
    <location>
        <begin position="288"/>
        <end position="311"/>
    </location>
</feature>
<reference evidence="7 8" key="1">
    <citation type="submission" date="2019-03" db="EMBL/GenBank/DDBJ databases">
        <title>Freshwater and sediment microbial communities from various areas in North America, analyzing microbe dynamics in response to fracking.</title>
        <authorList>
            <person name="Lamendella R."/>
        </authorList>
    </citation>
    <scope>NUCLEOTIDE SEQUENCE [LARGE SCALE GENOMIC DNA]</scope>
    <source>
        <strain evidence="7 8">74A</strain>
    </source>
</reference>
<keyword evidence="8" id="KW-1185">Reference proteome</keyword>
<dbReference type="InterPro" id="IPR005496">
    <property type="entry name" value="Integral_membrane_TerC"/>
</dbReference>
<dbReference type="InterPro" id="IPR022369">
    <property type="entry name" value="Integral_membrane_TerC_rswitch"/>
</dbReference>
<keyword evidence="3 6" id="KW-0812">Transmembrane</keyword>
<feature type="transmembrane region" description="Helical" evidence="6">
    <location>
        <begin position="41"/>
        <end position="63"/>
    </location>
</feature>
<evidence type="ECO:0000256" key="1">
    <source>
        <dbReference type="ARBA" id="ARBA00004141"/>
    </source>
</evidence>
<comment type="similarity">
    <text evidence="2">Belongs to the TerC family.</text>
</comment>
<dbReference type="Proteomes" id="UP000294832">
    <property type="component" value="Unassembled WGS sequence"/>
</dbReference>
<dbReference type="Pfam" id="PF03741">
    <property type="entry name" value="TerC"/>
    <property type="match status" value="1"/>
</dbReference>
<evidence type="ECO:0000256" key="4">
    <source>
        <dbReference type="ARBA" id="ARBA00022989"/>
    </source>
</evidence>